<dbReference type="PROSITE" id="PS51344">
    <property type="entry name" value="HTH_TFE_IIE"/>
    <property type="match status" value="1"/>
</dbReference>
<dbReference type="AlphaFoldDB" id="A0A977K9B1"/>
<gene>
    <name evidence="4" type="primary">tfe</name>
    <name evidence="7" type="ORF">IPA_03695</name>
</gene>
<dbReference type="HAMAP" id="MF_01909">
    <property type="entry name" value="TFE_arch"/>
    <property type="match status" value="1"/>
</dbReference>
<evidence type="ECO:0000259" key="6">
    <source>
        <dbReference type="PROSITE" id="PS51344"/>
    </source>
</evidence>
<dbReference type="InterPro" id="IPR002853">
    <property type="entry name" value="TFIIE_asu"/>
</dbReference>
<evidence type="ECO:0000256" key="5">
    <source>
        <dbReference type="SAM" id="Coils"/>
    </source>
</evidence>
<dbReference type="GO" id="GO:0006367">
    <property type="term" value="P:transcription initiation at RNA polymerase II promoter"/>
    <property type="evidence" value="ECO:0007669"/>
    <property type="project" value="InterPro"/>
</dbReference>
<evidence type="ECO:0000256" key="1">
    <source>
        <dbReference type="ARBA" id="ARBA00023015"/>
    </source>
</evidence>
<keyword evidence="8" id="KW-1185">Reference proteome</keyword>
<dbReference type="GO" id="GO:0003677">
    <property type="term" value="F:DNA binding"/>
    <property type="evidence" value="ECO:0007669"/>
    <property type="project" value="UniProtKB-KW"/>
</dbReference>
<keyword evidence="2 4" id="KW-0238">DNA-binding</keyword>
<comment type="domain">
    <text evidence="4">The winged helix domain is involved in binding to DNA in the preinitiation complex.</text>
</comment>
<comment type="subunit">
    <text evidence="4">Monomer. Interaction with RNA polymerase subunits RpoF and RpoE is necessary for Tfe stimulatory transcription activity. Able to interact with Tbp and RNA polymerase in the absence of DNA promoter. Interacts both with the preinitiation and elongation complexes.</text>
</comment>
<keyword evidence="1 4" id="KW-0805">Transcription regulation</keyword>
<proteinExistence type="inferred from homology"/>
<dbReference type="GO" id="GO:0006355">
    <property type="term" value="P:regulation of DNA-templated transcription"/>
    <property type="evidence" value="ECO:0007669"/>
    <property type="project" value="InterPro"/>
</dbReference>
<accession>A0A977K9B1</accession>
<dbReference type="InterPro" id="IPR024550">
    <property type="entry name" value="TFIIEa/SarR/Rpc3_HTH_dom"/>
</dbReference>
<dbReference type="InterPro" id="IPR036388">
    <property type="entry name" value="WH-like_DNA-bd_sf"/>
</dbReference>
<feature type="domain" description="HTH TFE/IIEalpha-type" evidence="6">
    <location>
        <begin position="29"/>
        <end position="112"/>
    </location>
</feature>
<dbReference type="InterPro" id="IPR039997">
    <property type="entry name" value="TFE"/>
</dbReference>
<dbReference type="KEGG" id="ipc:IPA_03695"/>
<evidence type="ECO:0000313" key="8">
    <source>
        <dbReference type="Proteomes" id="UP001063698"/>
    </source>
</evidence>
<evidence type="ECO:0000256" key="3">
    <source>
        <dbReference type="ARBA" id="ARBA00023163"/>
    </source>
</evidence>
<dbReference type="InterPro" id="IPR017919">
    <property type="entry name" value="TFIIE/TFIIEa_HTH"/>
</dbReference>
<dbReference type="InterPro" id="IPR036390">
    <property type="entry name" value="WH_DNA-bd_sf"/>
</dbReference>
<reference evidence="7" key="1">
    <citation type="submission" date="2013-11" db="EMBL/GenBank/DDBJ databases">
        <title>Comparative genomics of Ignicoccus.</title>
        <authorList>
            <person name="Podar M."/>
        </authorList>
    </citation>
    <scope>NUCLEOTIDE SEQUENCE</scope>
    <source>
        <strain evidence="7">DSM 13166</strain>
    </source>
</reference>
<keyword evidence="5" id="KW-0175">Coiled coil</keyword>
<organism evidence="7 8">
    <name type="scientific">Ignicoccus pacificus DSM 13166</name>
    <dbReference type="NCBI Taxonomy" id="940294"/>
    <lineage>
        <taxon>Archaea</taxon>
        <taxon>Thermoproteota</taxon>
        <taxon>Thermoprotei</taxon>
        <taxon>Desulfurococcales</taxon>
        <taxon>Desulfurococcaceae</taxon>
        <taxon>Ignicoccus</taxon>
    </lineage>
</organism>
<comment type="function">
    <text evidence="4">Transcription factor that plays a role in the activation of archaeal genes transcribed by RNA polymerase. Facilitates transcription initiation by enhancing TATA-box recognition by TATA-box-binding protein (Tbp), and transcription factor B (Tfb) and RNA polymerase recruitment. Not absolutely required for transcription in vitro, but particularly important in cases where Tbp or Tfb function is not optimal. It dynamically alters the nucleic acid-binding properties of RNA polymerases by stabilizing the initiation complex and destabilizing elongation complexes. Seems to translocate with the RNA polymerase following initiation and acts by binding to the non template strand of the transcription bubble in elongation complexes.</text>
</comment>
<keyword evidence="3 4" id="KW-0804">Transcription</keyword>
<dbReference type="Pfam" id="PF02002">
    <property type="entry name" value="TFIIE_alpha"/>
    <property type="match status" value="1"/>
</dbReference>
<dbReference type="InterPro" id="IPR016481">
    <property type="entry name" value="TF_E_archaea"/>
</dbReference>
<dbReference type="PIRSF" id="PIRSF006373">
    <property type="entry name" value="TF_E_archaea"/>
    <property type="match status" value="1"/>
</dbReference>
<sequence>MNLKGLRLRYFRRVGVRRWWTLQKSQEELKKELFKFIEKLVGKDGLKVFRELMKYDSVSEDQIADDLGMKVNDVRKILYKLEEYGLVKNYKERSEDGMQMIYYWYIDREMLNRRLLRLKQQVLEKLKARLKKEEDETYFYCPRDLLRFSYSEAMLHDFTCPRCGTPLEMEEDNITKAILKKLIKKLEEEIKHEESVL</sequence>
<dbReference type="SUPFAM" id="SSF46785">
    <property type="entry name" value="Winged helix' DNA-binding domain"/>
    <property type="match status" value="1"/>
</dbReference>
<dbReference type="Proteomes" id="UP001063698">
    <property type="component" value="Chromosome"/>
</dbReference>
<evidence type="ECO:0000256" key="2">
    <source>
        <dbReference type="ARBA" id="ARBA00023125"/>
    </source>
</evidence>
<evidence type="ECO:0000256" key="4">
    <source>
        <dbReference type="HAMAP-Rule" id="MF_01909"/>
    </source>
</evidence>
<protein>
    <recommendedName>
        <fullName evidence="4">Transcription factor E</fullName>
        <shortName evidence="4">TFE</shortName>
    </recommendedName>
    <alternativeName>
        <fullName evidence="4">TFIIE subunit alpha homolog</fullName>
    </alternativeName>
    <alternativeName>
        <fullName evidence="4">Transcription initiation factor TFIIE</fullName>
    </alternativeName>
</protein>
<dbReference type="EMBL" id="CP006868">
    <property type="protein sequence ID" value="UXD21383.1"/>
    <property type="molecule type" value="Genomic_DNA"/>
</dbReference>
<dbReference type="Gene3D" id="1.10.10.10">
    <property type="entry name" value="Winged helix-like DNA-binding domain superfamily/Winged helix DNA-binding domain"/>
    <property type="match status" value="1"/>
</dbReference>
<feature type="coiled-coil region" evidence="5">
    <location>
        <begin position="169"/>
        <end position="196"/>
    </location>
</feature>
<name>A0A977K9B1_9CREN</name>
<dbReference type="PANTHER" id="PTHR13097:SF7">
    <property type="entry name" value="GENERAL TRANSCRIPTION FACTOR IIE SUBUNIT 1"/>
    <property type="match status" value="1"/>
</dbReference>
<evidence type="ECO:0000313" key="7">
    <source>
        <dbReference type="EMBL" id="UXD21383.1"/>
    </source>
</evidence>
<dbReference type="PANTHER" id="PTHR13097">
    <property type="entry name" value="TRANSCRIPTION INITIATION FACTOR IIE, ALPHA SUBUNIT"/>
    <property type="match status" value="1"/>
</dbReference>
<comment type="similarity">
    <text evidence="4">Belongs to the TFE family.</text>
</comment>
<dbReference type="SMART" id="SM00531">
    <property type="entry name" value="TFIIE"/>
    <property type="match status" value="1"/>
</dbReference>